<evidence type="ECO:0000313" key="12">
    <source>
        <dbReference type="Proteomes" id="UP000440732"/>
    </source>
</evidence>
<proteinExistence type="predicted"/>
<dbReference type="Proteomes" id="UP000437068">
    <property type="component" value="Unassembled WGS sequence"/>
</dbReference>
<dbReference type="Proteomes" id="UP000433483">
    <property type="component" value="Unassembled WGS sequence"/>
</dbReference>
<comment type="caution">
    <text evidence="5">The sequence shown here is derived from an EMBL/GenBank/DDBJ whole genome shotgun (WGS) entry which is preliminary data.</text>
</comment>
<sequence>MSDDEDKLLRLLVGKYIKKGNPMGSKVHDTGRMLAQLAFWCDMRYARGASCQRGHHGMRYRAPRRRSCSSPEAARASRSRFMWGSCPRSSSTCAYDNRQVGRPPKVTPAERRRRMYDRAMEAVNLITEKTVRYAFHIGYSTNVLVGFTRH</sequence>
<dbReference type="EMBL" id="QXGE01000429">
    <property type="protein sequence ID" value="KAE9312731.1"/>
    <property type="molecule type" value="Genomic_DNA"/>
</dbReference>
<evidence type="ECO:0000313" key="10">
    <source>
        <dbReference type="Proteomes" id="UP000437068"/>
    </source>
</evidence>
<evidence type="ECO:0000313" key="4">
    <source>
        <dbReference type="EMBL" id="KAE9148399.1"/>
    </source>
</evidence>
<name>A0A6A3Y5H9_9STRA</name>
<dbReference type="Proteomes" id="UP000440732">
    <property type="component" value="Unassembled WGS sequence"/>
</dbReference>
<dbReference type="Proteomes" id="UP000460718">
    <property type="component" value="Unassembled WGS sequence"/>
</dbReference>
<dbReference type="Proteomes" id="UP000429523">
    <property type="component" value="Unassembled WGS sequence"/>
</dbReference>
<dbReference type="EMBL" id="QXGA01000292">
    <property type="protein sequence ID" value="KAE9148399.1"/>
    <property type="molecule type" value="Genomic_DNA"/>
</dbReference>
<accession>A0A6A3Y5H9</accession>
<evidence type="ECO:0000313" key="9">
    <source>
        <dbReference type="Proteomes" id="UP000433483"/>
    </source>
</evidence>
<dbReference type="Proteomes" id="UP000440367">
    <property type="component" value="Unassembled WGS sequence"/>
</dbReference>
<evidence type="ECO:0000313" key="13">
    <source>
        <dbReference type="Proteomes" id="UP000441208"/>
    </source>
</evidence>
<evidence type="ECO:0000313" key="6">
    <source>
        <dbReference type="EMBL" id="KAE9239494.1"/>
    </source>
</evidence>
<dbReference type="EMBL" id="QXGD01000443">
    <property type="protein sequence ID" value="KAE9239494.1"/>
    <property type="molecule type" value="Genomic_DNA"/>
</dbReference>
<dbReference type="AlphaFoldDB" id="A0A6A3Y5H9"/>
<protein>
    <submittedName>
        <fullName evidence="5">Uncharacterized protein</fullName>
    </submittedName>
</protein>
<evidence type="ECO:0000313" key="2">
    <source>
        <dbReference type="EMBL" id="KAE9010779.1"/>
    </source>
</evidence>
<keyword evidence="9" id="KW-1185">Reference proteome</keyword>
<gene>
    <name evidence="7" type="ORF">PF001_g9076</name>
    <name evidence="6" type="ORF">PF002_g10238</name>
    <name evidence="5" type="ORF">PF005_g10572</name>
    <name evidence="4" type="ORF">PF006_g6992</name>
    <name evidence="3" type="ORF">PF007_g10816</name>
    <name evidence="1" type="ORF">PF009_g12009</name>
    <name evidence="2" type="ORF">PF011_g9667</name>
</gene>
<evidence type="ECO:0000313" key="7">
    <source>
        <dbReference type="EMBL" id="KAE9312731.1"/>
    </source>
</evidence>
<evidence type="ECO:0000313" key="8">
    <source>
        <dbReference type="Proteomes" id="UP000429523"/>
    </source>
</evidence>
<dbReference type="EMBL" id="QXGF01000585">
    <property type="protein sequence ID" value="KAE8938091.1"/>
    <property type="molecule type" value="Genomic_DNA"/>
</dbReference>
<evidence type="ECO:0000313" key="14">
    <source>
        <dbReference type="Proteomes" id="UP000460718"/>
    </source>
</evidence>
<evidence type="ECO:0000313" key="11">
    <source>
        <dbReference type="Proteomes" id="UP000440367"/>
    </source>
</evidence>
<evidence type="ECO:0000313" key="5">
    <source>
        <dbReference type="EMBL" id="KAE9212470.1"/>
    </source>
</evidence>
<reference evidence="8 9" key="1">
    <citation type="submission" date="2018-08" db="EMBL/GenBank/DDBJ databases">
        <title>Genomic investigation of the strawberry pathogen Phytophthora fragariae indicates pathogenicity is determined by transcriptional variation in three key races.</title>
        <authorList>
            <person name="Adams T.M."/>
            <person name="Armitage A.D."/>
            <person name="Sobczyk M.K."/>
            <person name="Bates H.J."/>
            <person name="Dunwell J.M."/>
            <person name="Nellist C.F."/>
            <person name="Harrison R.J."/>
        </authorList>
    </citation>
    <scope>NUCLEOTIDE SEQUENCE [LARGE SCALE GENOMIC DNA]</scope>
    <source>
        <strain evidence="7 10">A4</strain>
        <strain evidence="6 11">BC-1</strain>
        <strain evidence="5 9">NOV-27</strain>
        <strain evidence="4 12">NOV-5</strain>
        <strain evidence="3 13">NOV-71</strain>
        <strain evidence="1 8">NOV-9</strain>
        <strain evidence="2 14">SCRP245</strain>
    </source>
</reference>
<organism evidence="5 9">
    <name type="scientific">Phytophthora fragariae</name>
    <dbReference type="NCBI Taxonomy" id="53985"/>
    <lineage>
        <taxon>Eukaryota</taxon>
        <taxon>Sar</taxon>
        <taxon>Stramenopiles</taxon>
        <taxon>Oomycota</taxon>
        <taxon>Peronosporomycetes</taxon>
        <taxon>Peronosporales</taxon>
        <taxon>Peronosporaceae</taxon>
        <taxon>Phytophthora</taxon>
    </lineage>
</organism>
<dbReference type="EMBL" id="QXFW01000486">
    <property type="protein sequence ID" value="KAE9010779.1"/>
    <property type="molecule type" value="Genomic_DNA"/>
</dbReference>
<dbReference type="EMBL" id="QXGB01000506">
    <property type="protein sequence ID" value="KAE9212470.1"/>
    <property type="molecule type" value="Genomic_DNA"/>
</dbReference>
<dbReference type="Proteomes" id="UP000441208">
    <property type="component" value="Unassembled WGS sequence"/>
</dbReference>
<evidence type="ECO:0000313" key="3">
    <source>
        <dbReference type="EMBL" id="KAE9113177.1"/>
    </source>
</evidence>
<dbReference type="EMBL" id="QXFZ01000525">
    <property type="protein sequence ID" value="KAE9113177.1"/>
    <property type="molecule type" value="Genomic_DNA"/>
</dbReference>
<evidence type="ECO:0000313" key="1">
    <source>
        <dbReference type="EMBL" id="KAE8938091.1"/>
    </source>
</evidence>